<evidence type="ECO:0000313" key="7">
    <source>
        <dbReference type="Proteomes" id="UP001139409"/>
    </source>
</evidence>
<dbReference type="InterPro" id="IPR047057">
    <property type="entry name" value="MerR_fam"/>
</dbReference>
<dbReference type="Pfam" id="PF02607">
    <property type="entry name" value="B12-binding_2"/>
    <property type="match status" value="1"/>
</dbReference>
<dbReference type="GO" id="GO:0031419">
    <property type="term" value="F:cobalamin binding"/>
    <property type="evidence" value="ECO:0007669"/>
    <property type="project" value="InterPro"/>
</dbReference>
<dbReference type="PANTHER" id="PTHR30204:SF67">
    <property type="entry name" value="HTH-TYPE TRANSCRIPTIONAL REGULATOR MLRA-RELATED"/>
    <property type="match status" value="1"/>
</dbReference>
<dbReference type="SMART" id="SM00422">
    <property type="entry name" value="HTH_MERR"/>
    <property type="match status" value="1"/>
</dbReference>
<dbReference type="Gene3D" id="3.40.50.280">
    <property type="entry name" value="Cobalamin-binding domain"/>
    <property type="match status" value="1"/>
</dbReference>
<keyword evidence="7" id="KW-1185">Reference proteome</keyword>
<dbReference type="SUPFAM" id="SSF46955">
    <property type="entry name" value="Putative DNA-binding domain"/>
    <property type="match status" value="1"/>
</dbReference>
<dbReference type="InterPro" id="IPR003759">
    <property type="entry name" value="Cbl-bd_cap"/>
</dbReference>
<evidence type="ECO:0000259" key="5">
    <source>
        <dbReference type="PROSITE" id="PS50937"/>
    </source>
</evidence>
<name>A0A9X1HMP7_9BACT</name>
<evidence type="ECO:0000256" key="4">
    <source>
        <dbReference type="SAM" id="Coils"/>
    </source>
</evidence>
<dbReference type="Gene3D" id="1.10.1240.10">
    <property type="entry name" value="Methionine synthase domain"/>
    <property type="match status" value="1"/>
</dbReference>
<feature type="domain" description="HTH merR-type" evidence="5">
    <location>
        <begin position="1"/>
        <end position="51"/>
    </location>
</feature>
<dbReference type="Pfam" id="PF13411">
    <property type="entry name" value="MerR_1"/>
    <property type="match status" value="1"/>
</dbReference>
<reference evidence="6" key="1">
    <citation type="submission" date="2021-09" db="EMBL/GenBank/DDBJ databases">
        <title>Fulvivirga sp. isolated from coastal sediment.</title>
        <authorList>
            <person name="Yu H."/>
        </authorList>
    </citation>
    <scope>NUCLEOTIDE SEQUENCE</scope>
    <source>
        <strain evidence="6">1062</strain>
    </source>
</reference>
<evidence type="ECO:0000256" key="2">
    <source>
        <dbReference type="ARBA" id="ARBA00023125"/>
    </source>
</evidence>
<dbReference type="GO" id="GO:0046872">
    <property type="term" value="F:metal ion binding"/>
    <property type="evidence" value="ECO:0007669"/>
    <property type="project" value="InterPro"/>
</dbReference>
<proteinExistence type="predicted"/>
<dbReference type="PANTHER" id="PTHR30204">
    <property type="entry name" value="REDOX-CYCLING DRUG-SENSING TRANSCRIPTIONAL ACTIVATOR SOXR"/>
    <property type="match status" value="1"/>
</dbReference>
<evidence type="ECO:0000256" key="3">
    <source>
        <dbReference type="ARBA" id="ARBA00023163"/>
    </source>
</evidence>
<dbReference type="SUPFAM" id="SSF52242">
    <property type="entry name" value="Cobalamin (vitamin B12)-binding domain"/>
    <property type="match status" value="1"/>
</dbReference>
<keyword evidence="4" id="KW-0175">Coiled coil</keyword>
<dbReference type="InterPro" id="IPR036594">
    <property type="entry name" value="Meth_synthase_dom"/>
</dbReference>
<dbReference type="GO" id="GO:0003677">
    <property type="term" value="F:DNA binding"/>
    <property type="evidence" value="ECO:0007669"/>
    <property type="project" value="UniProtKB-KW"/>
</dbReference>
<dbReference type="RefSeq" id="WP_225696769.1">
    <property type="nucleotide sequence ID" value="NZ_JAIXNE010000001.1"/>
</dbReference>
<dbReference type="EMBL" id="JAIXNE010000001">
    <property type="protein sequence ID" value="MCA6073658.1"/>
    <property type="molecule type" value="Genomic_DNA"/>
</dbReference>
<dbReference type="Proteomes" id="UP001139409">
    <property type="component" value="Unassembled WGS sequence"/>
</dbReference>
<keyword evidence="2" id="KW-0238">DNA-binding</keyword>
<feature type="coiled-coil region" evidence="4">
    <location>
        <begin position="64"/>
        <end position="91"/>
    </location>
</feature>
<sequence length="299" mass="35118">MGQYSIKELERLSGIKAHTIRIWEKRYNILDPSRTDTNIRSYSDEDLKKLLNLSLLYRHGDKISKLSKLSIEQLNERIQNLTEQIDDVESYLEQLTICMIEMDEAKFEKQLSRYILKFGFEKTVLDVVFPFLKRVGILWLSDNINPIQEHFISHLIRQKIIVAIDSLPMHKEKGTPKVMLFLPENELHEISLLFYHYLVRKMGLNTFYLGQHVPVRSLVEAASIYKPDYLISNFSYSPEYDRLNEYIDSLSTKFKNCHIYLTGYPIRVYEGEVPSNVHIFEDAEDLMHQFGKVMNAANS</sequence>
<dbReference type="PROSITE" id="PS50937">
    <property type="entry name" value="HTH_MERR_2"/>
    <property type="match status" value="1"/>
</dbReference>
<dbReference type="InterPro" id="IPR000551">
    <property type="entry name" value="MerR-type_HTH_dom"/>
</dbReference>
<organism evidence="6 7">
    <name type="scientific">Fulvivirga sedimenti</name>
    <dbReference type="NCBI Taxonomy" id="2879465"/>
    <lineage>
        <taxon>Bacteria</taxon>
        <taxon>Pseudomonadati</taxon>
        <taxon>Bacteroidota</taxon>
        <taxon>Cytophagia</taxon>
        <taxon>Cytophagales</taxon>
        <taxon>Fulvivirgaceae</taxon>
        <taxon>Fulvivirga</taxon>
    </lineage>
</organism>
<keyword evidence="1" id="KW-0805">Transcription regulation</keyword>
<dbReference type="InterPro" id="IPR009061">
    <property type="entry name" value="DNA-bd_dom_put_sf"/>
</dbReference>
<dbReference type="GO" id="GO:0003700">
    <property type="term" value="F:DNA-binding transcription factor activity"/>
    <property type="evidence" value="ECO:0007669"/>
    <property type="project" value="InterPro"/>
</dbReference>
<keyword evidence="3" id="KW-0804">Transcription</keyword>
<evidence type="ECO:0000313" key="6">
    <source>
        <dbReference type="EMBL" id="MCA6073658.1"/>
    </source>
</evidence>
<dbReference type="AlphaFoldDB" id="A0A9X1HMP7"/>
<protein>
    <submittedName>
        <fullName evidence="6">MerR family transcriptional regulator</fullName>
    </submittedName>
</protein>
<dbReference type="Gene3D" id="1.10.1660.10">
    <property type="match status" value="1"/>
</dbReference>
<comment type="caution">
    <text evidence="6">The sequence shown here is derived from an EMBL/GenBank/DDBJ whole genome shotgun (WGS) entry which is preliminary data.</text>
</comment>
<evidence type="ECO:0000256" key="1">
    <source>
        <dbReference type="ARBA" id="ARBA00023015"/>
    </source>
</evidence>
<gene>
    <name evidence="6" type="ORF">LDX50_02210</name>
</gene>
<dbReference type="InterPro" id="IPR036724">
    <property type="entry name" value="Cobalamin-bd_sf"/>
</dbReference>
<accession>A0A9X1HMP7</accession>